<reference evidence="1 2" key="1">
    <citation type="submission" date="2018-03" db="EMBL/GenBank/DDBJ databases">
        <title>The draft genome of Sphingosinicella sp. GL-C-18.</title>
        <authorList>
            <person name="Liu L."/>
            <person name="Li L."/>
            <person name="Liang L."/>
            <person name="Zhang X."/>
            <person name="Wang T."/>
        </authorList>
    </citation>
    <scope>NUCLEOTIDE SEQUENCE [LARGE SCALE GENOMIC DNA]</scope>
    <source>
        <strain evidence="1 2">GL-C-18</strain>
    </source>
</reference>
<sequence length="114" mass="11810">MLAGCATTPDPHGIEGPVALGQIAYVGGPRVRPDRVIEDSRCPVDTLCVWAGRVVLRATVIGGSWSKQMDLTLGTPVQVADGALTLVAVTPGRTAGAPPAPKQLRFTFEFSGGL</sequence>
<dbReference type="Proteomes" id="UP000241167">
    <property type="component" value="Unassembled WGS sequence"/>
</dbReference>
<organism evidence="1 2">
    <name type="scientific">Allosphingosinicella deserti</name>
    <dbReference type="NCBI Taxonomy" id="2116704"/>
    <lineage>
        <taxon>Bacteria</taxon>
        <taxon>Pseudomonadati</taxon>
        <taxon>Pseudomonadota</taxon>
        <taxon>Alphaproteobacteria</taxon>
        <taxon>Sphingomonadales</taxon>
        <taxon>Sphingomonadaceae</taxon>
        <taxon>Allosphingosinicella</taxon>
    </lineage>
</organism>
<proteinExistence type="predicted"/>
<gene>
    <name evidence="1" type="ORF">C7I55_08815</name>
</gene>
<evidence type="ECO:0000313" key="1">
    <source>
        <dbReference type="EMBL" id="PSJ40981.1"/>
    </source>
</evidence>
<evidence type="ECO:0000313" key="2">
    <source>
        <dbReference type="Proteomes" id="UP000241167"/>
    </source>
</evidence>
<comment type="caution">
    <text evidence="1">The sequence shown here is derived from an EMBL/GenBank/DDBJ whole genome shotgun (WGS) entry which is preliminary data.</text>
</comment>
<dbReference type="OrthoDB" id="163809at2"/>
<name>A0A2P7QSP5_9SPHN</name>
<keyword evidence="2" id="KW-1185">Reference proteome</keyword>
<dbReference type="EMBL" id="PXYI01000003">
    <property type="protein sequence ID" value="PSJ40981.1"/>
    <property type="molecule type" value="Genomic_DNA"/>
</dbReference>
<protein>
    <submittedName>
        <fullName evidence="1">Uncharacterized protein</fullName>
    </submittedName>
</protein>
<accession>A0A2P7QSP5</accession>
<dbReference type="AlphaFoldDB" id="A0A2P7QSP5"/>